<sequence>MLAAYIEQLGSPDTIRYGELPQPVAQAGEVLVDVSVASVNHVDTFVRSGAWRTPVTFPFVIGRDLAGTVAAAAPGTGFEVGERVWCNSMGHAGRQGAAAERVAVPADRLYRLPDGVDPEDAVALAHPAATAYLALHPHGRVRAGETVVVLGGGGNVGSALVVLAVHAGARVVATASARDIDRLRGLGADEVIDYRDPDVVGRLKAACPQGVDVWIDTSARNDLETAVDLLAWRGRVVVLAGLTTRPVLPAGPLYLKDCSVVGFAISQATTAELAAAAETIGTLLAAGKLLPPATVPMPLSAAADAHGALERGEVRGKILLRVGGSGTEVAPERT</sequence>
<dbReference type="GO" id="GO:0016491">
    <property type="term" value="F:oxidoreductase activity"/>
    <property type="evidence" value="ECO:0007669"/>
    <property type="project" value="InterPro"/>
</dbReference>
<evidence type="ECO:0000313" key="4">
    <source>
        <dbReference type="Proteomes" id="UP000175971"/>
    </source>
</evidence>
<keyword evidence="4" id="KW-1185">Reference proteome</keyword>
<dbReference type="CDD" id="cd08253">
    <property type="entry name" value="zeta_crystallin"/>
    <property type="match status" value="1"/>
</dbReference>
<accession>A0A1E7LIM2</accession>
<dbReference type="PANTHER" id="PTHR44154">
    <property type="entry name" value="QUINONE OXIDOREDUCTASE"/>
    <property type="match status" value="1"/>
</dbReference>
<proteinExistence type="predicted"/>
<evidence type="ECO:0000259" key="2">
    <source>
        <dbReference type="SMART" id="SM00829"/>
    </source>
</evidence>
<dbReference type="InterPro" id="IPR020843">
    <property type="entry name" value="ER"/>
</dbReference>
<dbReference type="SMART" id="SM00829">
    <property type="entry name" value="PKS_ER"/>
    <property type="match status" value="1"/>
</dbReference>
<evidence type="ECO:0000313" key="3">
    <source>
        <dbReference type="EMBL" id="OEV16036.1"/>
    </source>
</evidence>
<evidence type="ECO:0000256" key="1">
    <source>
        <dbReference type="ARBA" id="ARBA00022857"/>
    </source>
</evidence>
<dbReference type="Proteomes" id="UP000175971">
    <property type="component" value="Unassembled WGS sequence"/>
</dbReference>
<protein>
    <submittedName>
        <fullName evidence="3">Oxidoreductase</fullName>
    </submittedName>
</protein>
<comment type="caution">
    <text evidence="3">The sequence shown here is derived from an EMBL/GenBank/DDBJ whole genome shotgun (WGS) entry which is preliminary data.</text>
</comment>
<dbReference type="PANTHER" id="PTHR44154:SF1">
    <property type="entry name" value="QUINONE OXIDOREDUCTASE"/>
    <property type="match status" value="1"/>
</dbReference>
<dbReference type="Pfam" id="PF08240">
    <property type="entry name" value="ADH_N"/>
    <property type="match status" value="1"/>
</dbReference>
<dbReference type="SUPFAM" id="SSF51735">
    <property type="entry name" value="NAD(P)-binding Rossmann-fold domains"/>
    <property type="match status" value="1"/>
</dbReference>
<dbReference type="EMBL" id="LJGZ01000105">
    <property type="protein sequence ID" value="OEV16036.1"/>
    <property type="molecule type" value="Genomic_DNA"/>
</dbReference>
<dbReference type="RefSeq" id="WP_070204254.1">
    <property type="nucleotide sequence ID" value="NZ_LJGZ01000105.1"/>
</dbReference>
<dbReference type="InterPro" id="IPR013154">
    <property type="entry name" value="ADH-like_N"/>
</dbReference>
<dbReference type="Gene3D" id="3.90.180.10">
    <property type="entry name" value="Medium-chain alcohol dehydrogenases, catalytic domain"/>
    <property type="match status" value="1"/>
</dbReference>
<name>A0A1E7LIM2_9ACTN</name>
<dbReference type="InterPro" id="IPR036291">
    <property type="entry name" value="NAD(P)-bd_dom_sf"/>
</dbReference>
<keyword evidence="1" id="KW-0521">NADP</keyword>
<feature type="domain" description="Enoyl reductase (ER)" evidence="2">
    <location>
        <begin position="10"/>
        <end position="320"/>
    </location>
</feature>
<dbReference type="Pfam" id="PF00107">
    <property type="entry name" value="ADH_zinc_N"/>
    <property type="match status" value="1"/>
</dbReference>
<organism evidence="3 4">
    <name type="scientific">Streptomyces nanshensis</name>
    <dbReference type="NCBI Taxonomy" id="518642"/>
    <lineage>
        <taxon>Bacteria</taxon>
        <taxon>Bacillati</taxon>
        <taxon>Actinomycetota</taxon>
        <taxon>Actinomycetes</taxon>
        <taxon>Kitasatosporales</taxon>
        <taxon>Streptomycetaceae</taxon>
        <taxon>Streptomyces</taxon>
    </lineage>
</organism>
<dbReference type="AlphaFoldDB" id="A0A1E7LIM2"/>
<dbReference type="InterPro" id="IPR013149">
    <property type="entry name" value="ADH-like_C"/>
</dbReference>
<dbReference type="PATRIC" id="fig|518642.7.peg.4219"/>
<dbReference type="Gene3D" id="3.40.50.720">
    <property type="entry name" value="NAD(P)-binding Rossmann-like Domain"/>
    <property type="match status" value="1"/>
</dbReference>
<dbReference type="InterPro" id="IPR011032">
    <property type="entry name" value="GroES-like_sf"/>
</dbReference>
<dbReference type="InterPro" id="IPR051603">
    <property type="entry name" value="Zinc-ADH_QOR/CCCR"/>
</dbReference>
<dbReference type="SUPFAM" id="SSF50129">
    <property type="entry name" value="GroES-like"/>
    <property type="match status" value="1"/>
</dbReference>
<gene>
    <name evidence="3" type="ORF">AN221_35125</name>
</gene>
<reference evidence="3 4" key="1">
    <citation type="journal article" date="2016" name="Front. Microbiol.">
        <title>Comparative Genomics Analysis of Streptomyces Species Reveals Their Adaptation to the Marine Environment and Their Diversity at the Genomic Level.</title>
        <authorList>
            <person name="Tian X."/>
            <person name="Zhang Z."/>
            <person name="Yang T."/>
            <person name="Chen M."/>
            <person name="Li J."/>
            <person name="Chen F."/>
            <person name="Yang J."/>
            <person name="Li W."/>
            <person name="Zhang B."/>
            <person name="Zhang Z."/>
            <person name="Wu J."/>
            <person name="Zhang C."/>
            <person name="Long L."/>
            <person name="Xiao J."/>
        </authorList>
    </citation>
    <scope>NUCLEOTIDE SEQUENCE [LARGE SCALE GENOMIC DNA]</scope>
    <source>
        <strain evidence="3 4">SCSIO M10372</strain>
    </source>
</reference>
<dbReference type="OrthoDB" id="4190732at2"/>